<evidence type="ECO:0008006" key="5">
    <source>
        <dbReference type="Google" id="ProtNLM"/>
    </source>
</evidence>
<dbReference type="EMBL" id="OU503041">
    <property type="protein sequence ID" value="CAI9763411.1"/>
    <property type="molecule type" value="Genomic_DNA"/>
</dbReference>
<dbReference type="Gene3D" id="1.25.40.10">
    <property type="entry name" value="Tetratricopeptide repeat domain"/>
    <property type="match status" value="1"/>
</dbReference>
<dbReference type="Pfam" id="PF01535">
    <property type="entry name" value="PPR"/>
    <property type="match status" value="4"/>
</dbReference>
<dbReference type="FunFam" id="1.25.40.10:FF:000442">
    <property type="entry name" value="Pentatricopeptide repeat-containing protein At3g49710"/>
    <property type="match status" value="1"/>
</dbReference>
<evidence type="ECO:0000256" key="2">
    <source>
        <dbReference type="PROSITE-ProRule" id="PRU00708"/>
    </source>
</evidence>
<keyword evidence="1" id="KW-0677">Repeat</keyword>
<keyword evidence="4" id="KW-1185">Reference proteome</keyword>
<dbReference type="Proteomes" id="UP000834106">
    <property type="component" value="Chromosome 6"/>
</dbReference>
<dbReference type="PROSITE" id="PS51375">
    <property type="entry name" value="PPR"/>
    <property type="match status" value="1"/>
</dbReference>
<dbReference type="InterPro" id="IPR002885">
    <property type="entry name" value="PPR_rpt"/>
</dbReference>
<dbReference type="PANTHER" id="PTHR47926:SF464">
    <property type="entry name" value="DYW DOMAIN-CONTAINING PROTEIN"/>
    <property type="match status" value="1"/>
</dbReference>
<dbReference type="NCBIfam" id="TIGR00756">
    <property type="entry name" value="PPR"/>
    <property type="match status" value="2"/>
</dbReference>
<dbReference type="InterPro" id="IPR011990">
    <property type="entry name" value="TPR-like_helical_dom_sf"/>
</dbReference>
<dbReference type="PANTHER" id="PTHR47926">
    <property type="entry name" value="PENTATRICOPEPTIDE REPEAT-CONTAINING PROTEIN"/>
    <property type="match status" value="1"/>
</dbReference>
<gene>
    <name evidence="3" type="ORF">FPE_LOCUS10841</name>
</gene>
<evidence type="ECO:0000313" key="3">
    <source>
        <dbReference type="EMBL" id="CAI9763411.1"/>
    </source>
</evidence>
<evidence type="ECO:0000313" key="4">
    <source>
        <dbReference type="Proteomes" id="UP000834106"/>
    </source>
</evidence>
<sequence length="201" mass="22462">MQSSESALISSAESQTQYTTLFSKCIKIKNLKLGGALHSHLIKSALIFNTFLTNRLIQMYSKCNSIDSAQKVFNELQFKNQHSWNSLISAYSQMARFNDARQLLEEMPGPNLVSHNSILSSLTLRGFYKEAISVFRRMQNLHRDVLWMDEYTIVGLTNTCASLAALALLRQVHGVAIAVGLHFNLVVCNALIDAYGKCGLD</sequence>
<dbReference type="AlphaFoldDB" id="A0AAD1Z555"/>
<dbReference type="GO" id="GO:0003723">
    <property type="term" value="F:RNA binding"/>
    <property type="evidence" value="ECO:0007669"/>
    <property type="project" value="InterPro"/>
</dbReference>
<proteinExistence type="predicted"/>
<name>A0AAD1Z555_9LAMI</name>
<accession>A0AAD1Z555</accession>
<organism evidence="3 4">
    <name type="scientific">Fraxinus pennsylvanica</name>
    <dbReference type="NCBI Taxonomy" id="56036"/>
    <lineage>
        <taxon>Eukaryota</taxon>
        <taxon>Viridiplantae</taxon>
        <taxon>Streptophyta</taxon>
        <taxon>Embryophyta</taxon>
        <taxon>Tracheophyta</taxon>
        <taxon>Spermatophyta</taxon>
        <taxon>Magnoliopsida</taxon>
        <taxon>eudicotyledons</taxon>
        <taxon>Gunneridae</taxon>
        <taxon>Pentapetalae</taxon>
        <taxon>asterids</taxon>
        <taxon>lamiids</taxon>
        <taxon>Lamiales</taxon>
        <taxon>Oleaceae</taxon>
        <taxon>Oleeae</taxon>
        <taxon>Fraxinus</taxon>
    </lineage>
</organism>
<evidence type="ECO:0000256" key="1">
    <source>
        <dbReference type="ARBA" id="ARBA00022737"/>
    </source>
</evidence>
<feature type="repeat" description="PPR" evidence="2">
    <location>
        <begin position="80"/>
        <end position="114"/>
    </location>
</feature>
<reference evidence="3" key="1">
    <citation type="submission" date="2023-05" db="EMBL/GenBank/DDBJ databases">
        <authorList>
            <person name="Huff M."/>
        </authorList>
    </citation>
    <scope>NUCLEOTIDE SEQUENCE</scope>
</reference>
<dbReference type="InterPro" id="IPR046960">
    <property type="entry name" value="PPR_At4g14850-like_plant"/>
</dbReference>
<protein>
    <recommendedName>
        <fullName evidence="5">Pentatricopeptide repeat-containing protein</fullName>
    </recommendedName>
</protein>
<dbReference type="GO" id="GO:0009451">
    <property type="term" value="P:RNA modification"/>
    <property type="evidence" value="ECO:0007669"/>
    <property type="project" value="InterPro"/>
</dbReference>